<dbReference type="AlphaFoldDB" id="T1ITH3"/>
<protein>
    <submittedName>
        <fullName evidence="1">Uncharacterized protein</fullName>
    </submittedName>
</protein>
<evidence type="ECO:0000313" key="2">
    <source>
        <dbReference type="Proteomes" id="UP000014500"/>
    </source>
</evidence>
<reference evidence="1" key="2">
    <citation type="submission" date="2015-02" db="UniProtKB">
        <authorList>
            <consortium name="EnsemblMetazoa"/>
        </authorList>
    </citation>
    <scope>IDENTIFICATION</scope>
</reference>
<dbReference type="Proteomes" id="UP000014500">
    <property type="component" value="Unassembled WGS sequence"/>
</dbReference>
<proteinExistence type="predicted"/>
<organism evidence="1 2">
    <name type="scientific">Strigamia maritima</name>
    <name type="common">European centipede</name>
    <name type="synonym">Geophilus maritimus</name>
    <dbReference type="NCBI Taxonomy" id="126957"/>
    <lineage>
        <taxon>Eukaryota</taxon>
        <taxon>Metazoa</taxon>
        <taxon>Ecdysozoa</taxon>
        <taxon>Arthropoda</taxon>
        <taxon>Myriapoda</taxon>
        <taxon>Chilopoda</taxon>
        <taxon>Pleurostigmophora</taxon>
        <taxon>Geophilomorpha</taxon>
        <taxon>Linotaeniidae</taxon>
        <taxon>Strigamia</taxon>
    </lineage>
</organism>
<dbReference type="EMBL" id="AFFK01019182">
    <property type="status" value="NOT_ANNOTATED_CDS"/>
    <property type="molecule type" value="Genomic_DNA"/>
</dbReference>
<name>T1ITH3_STRMM</name>
<evidence type="ECO:0000313" key="1">
    <source>
        <dbReference type="EnsemblMetazoa" id="SMAR004419-PA"/>
    </source>
</evidence>
<dbReference type="HOGENOM" id="CLU_145023_0_0_1"/>
<dbReference type="EnsemblMetazoa" id="SMAR004419-RA">
    <property type="protein sequence ID" value="SMAR004419-PA"/>
    <property type="gene ID" value="SMAR004419"/>
</dbReference>
<keyword evidence="2" id="KW-1185">Reference proteome</keyword>
<accession>T1ITH3</accession>
<sequence>MTSTKLFRKCEQEEDDELKVVEIKLLESHNFYKSGSTNSQQRGDCNGGRGLFETHKDAVRLTTEDSENVLSCFEHLREKISDKDGRMCQCGCHSVSVGRCECAVDSPPSIHFWMPMSTFQEARDNLYWDTDGFYARNADRYEGDLYLFYGCQ</sequence>
<reference evidence="2" key="1">
    <citation type="submission" date="2011-05" db="EMBL/GenBank/DDBJ databases">
        <authorList>
            <person name="Richards S.R."/>
            <person name="Qu J."/>
            <person name="Jiang H."/>
            <person name="Jhangiani S.N."/>
            <person name="Agravi P."/>
            <person name="Goodspeed R."/>
            <person name="Gross S."/>
            <person name="Mandapat C."/>
            <person name="Jackson L."/>
            <person name="Mathew T."/>
            <person name="Pu L."/>
            <person name="Thornton R."/>
            <person name="Saada N."/>
            <person name="Wilczek-Boney K.B."/>
            <person name="Lee S."/>
            <person name="Kovar C."/>
            <person name="Wu Y."/>
            <person name="Scherer S.E."/>
            <person name="Worley K.C."/>
            <person name="Muzny D.M."/>
            <person name="Gibbs R."/>
        </authorList>
    </citation>
    <scope>NUCLEOTIDE SEQUENCE</scope>
    <source>
        <strain evidence="2">Brora</strain>
    </source>
</reference>